<gene>
    <name evidence="3" type="ORF">ACFQHR_16930</name>
</gene>
<evidence type="ECO:0000259" key="2">
    <source>
        <dbReference type="Pfam" id="PF13439"/>
    </source>
</evidence>
<dbReference type="InterPro" id="IPR001296">
    <property type="entry name" value="Glyco_trans_1"/>
</dbReference>
<feature type="domain" description="Glycosyl transferase family 1" evidence="1">
    <location>
        <begin position="186"/>
        <end position="334"/>
    </location>
</feature>
<sequence>MAPKKILLLTVRADHGGGPKHLDILLNYLSESFSLFVACPKDKPFFQIWQTNPAVKAMIEVPHRKFTLSALFKLRQFIIDQEIEIVHSHGKGAGVYSRLLKATLPSLKVLHTFHGVHVQEYGVLSKAMYTFYEKLVKPLTNKFINVSEGEKNACLALGLLDQKRQVTVYNGIPAAPALKAPTSRLNQKFVIISISRFDYQKNMGLQYEIAKAMAPFQHVQFWWVGDGPEKEFLERKAKEENLNNITFLGFQNNPGQFLQEAQVYLSTSRWEGLPLALLEAASYGLPIVATNVTGNNEVVEHEVNGFLFNEDALTSVTDYLLQLESDSDLYKKMSLSSLEIFEQKFTTNTMIQKTEKVYLSL</sequence>
<keyword evidence="3" id="KW-0328">Glycosyltransferase</keyword>
<organism evidence="3 4">
    <name type="scientific">Rufibacter roseus</name>
    <dbReference type="NCBI Taxonomy" id="1567108"/>
    <lineage>
        <taxon>Bacteria</taxon>
        <taxon>Pseudomonadati</taxon>
        <taxon>Bacteroidota</taxon>
        <taxon>Cytophagia</taxon>
        <taxon>Cytophagales</taxon>
        <taxon>Hymenobacteraceae</taxon>
        <taxon>Rufibacter</taxon>
    </lineage>
</organism>
<keyword evidence="4" id="KW-1185">Reference proteome</keyword>
<dbReference type="Pfam" id="PF00534">
    <property type="entry name" value="Glycos_transf_1"/>
    <property type="match status" value="1"/>
</dbReference>
<dbReference type="PANTHER" id="PTHR45947:SF3">
    <property type="entry name" value="SULFOQUINOVOSYL TRANSFERASE SQD2"/>
    <property type="match status" value="1"/>
</dbReference>
<accession>A0ABW2DSC4</accession>
<proteinExistence type="predicted"/>
<protein>
    <submittedName>
        <fullName evidence="3">Glycosyltransferase</fullName>
        <ecNumber evidence="3">2.4.-.-</ecNumber>
    </submittedName>
</protein>
<reference evidence="4" key="1">
    <citation type="journal article" date="2019" name="Int. J. Syst. Evol. Microbiol.">
        <title>The Global Catalogue of Microorganisms (GCM) 10K type strain sequencing project: providing services to taxonomists for standard genome sequencing and annotation.</title>
        <authorList>
            <consortium name="The Broad Institute Genomics Platform"/>
            <consortium name="The Broad Institute Genome Sequencing Center for Infectious Disease"/>
            <person name="Wu L."/>
            <person name="Ma J."/>
        </authorList>
    </citation>
    <scope>NUCLEOTIDE SEQUENCE [LARGE SCALE GENOMIC DNA]</scope>
    <source>
        <strain evidence="4">CGMCC 4.7393</strain>
    </source>
</reference>
<feature type="domain" description="Glycosyltransferase subfamily 4-like N-terminal" evidence="2">
    <location>
        <begin position="16"/>
        <end position="173"/>
    </location>
</feature>
<keyword evidence="3" id="KW-0808">Transferase</keyword>
<evidence type="ECO:0000313" key="4">
    <source>
        <dbReference type="Proteomes" id="UP001596405"/>
    </source>
</evidence>
<dbReference type="SUPFAM" id="SSF53756">
    <property type="entry name" value="UDP-Glycosyltransferase/glycogen phosphorylase"/>
    <property type="match status" value="1"/>
</dbReference>
<dbReference type="Pfam" id="PF13439">
    <property type="entry name" value="Glyco_transf_4"/>
    <property type="match status" value="1"/>
</dbReference>
<name>A0ABW2DSC4_9BACT</name>
<dbReference type="GO" id="GO:0016757">
    <property type="term" value="F:glycosyltransferase activity"/>
    <property type="evidence" value="ECO:0007669"/>
    <property type="project" value="UniProtKB-KW"/>
</dbReference>
<dbReference type="InterPro" id="IPR050194">
    <property type="entry name" value="Glycosyltransferase_grp1"/>
</dbReference>
<evidence type="ECO:0000259" key="1">
    <source>
        <dbReference type="Pfam" id="PF00534"/>
    </source>
</evidence>
<dbReference type="Proteomes" id="UP001596405">
    <property type="component" value="Unassembled WGS sequence"/>
</dbReference>
<dbReference type="RefSeq" id="WP_066616192.1">
    <property type="nucleotide sequence ID" value="NZ_JBHSYQ010000015.1"/>
</dbReference>
<dbReference type="Gene3D" id="3.40.50.2000">
    <property type="entry name" value="Glycogen Phosphorylase B"/>
    <property type="match status" value="2"/>
</dbReference>
<comment type="caution">
    <text evidence="3">The sequence shown here is derived from an EMBL/GenBank/DDBJ whole genome shotgun (WGS) entry which is preliminary data.</text>
</comment>
<dbReference type="EC" id="2.4.-.-" evidence="3"/>
<evidence type="ECO:0000313" key="3">
    <source>
        <dbReference type="EMBL" id="MFC6999323.1"/>
    </source>
</evidence>
<dbReference type="PANTHER" id="PTHR45947">
    <property type="entry name" value="SULFOQUINOVOSYL TRANSFERASE SQD2"/>
    <property type="match status" value="1"/>
</dbReference>
<dbReference type="InterPro" id="IPR028098">
    <property type="entry name" value="Glyco_trans_4-like_N"/>
</dbReference>
<dbReference type="EMBL" id="JBHSYQ010000015">
    <property type="protein sequence ID" value="MFC6999323.1"/>
    <property type="molecule type" value="Genomic_DNA"/>
</dbReference>